<evidence type="ECO:0000259" key="1">
    <source>
        <dbReference type="Pfam" id="PF01593"/>
    </source>
</evidence>
<dbReference type="PANTHER" id="PTHR16128">
    <property type="entry name" value="FAD/NAD(P)-BINDING OXIDOREDUCTASE FAMILY PROTEIN"/>
    <property type="match status" value="1"/>
</dbReference>
<accession>A0ABV0JQ21</accession>
<name>A0ABV0JQ21_9CYAN</name>
<evidence type="ECO:0000313" key="3">
    <source>
        <dbReference type="Proteomes" id="UP001442494"/>
    </source>
</evidence>
<dbReference type="Proteomes" id="UP001442494">
    <property type="component" value="Unassembled WGS sequence"/>
</dbReference>
<dbReference type="Gene3D" id="3.50.50.60">
    <property type="entry name" value="FAD/NAD(P)-binding domain"/>
    <property type="match status" value="1"/>
</dbReference>
<dbReference type="EMBL" id="JAMPKK010000027">
    <property type="protein sequence ID" value="MEP0865478.1"/>
    <property type="molecule type" value="Genomic_DNA"/>
</dbReference>
<reference evidence="2 3" key="1">
    <citation type="submission" date="2022-04" db="EMBL/GenBank/DDBJ databases">
        <title>Positive selection, recombination, and allopatry shape intraspecific diversity of widespread and dominant cyanobacteria.</title>
        <authorList>
            <person name="Wei J."/>
            <person name="Shu W."/>
            <person name="Hu C."/>
        </authorList>
    </citation>
    <scope>NUCLEOTIDE SEQUENCE [LARGE SCALE GENOMIC DNA]</scope>
    <source>
        <strain evidence="2 3">GB2-A5</strain>
    </source>
</reference>
<gene>
    <name evidence="2" type="ORF">NDI37_13485</name>
</gene>
<dbReference type="RefSeq" id="WP_190418711.1">
    <property type="nucleotide sequence ID" value="NZ_JAMPKK010000027.1"/>
</dbReference>
<sequence length="351" mass="38433">MFDVAVIGAGMAGLTCANQLHQAGYKVVVVDKSRGVGGRVATRRLQGTCADHGTCYLKPQGELLQKFVGVLCDRNILQVWTDTVYELDTGSPSQLIEAKRYPRYVAPAGMTAIAKFLAANLEMRLSQRVQALSLTGEKTWNLTFEETADELTAKAVVVAIPTPQALMLLESLTQTISSAFLDILRSVEFYPSLSVMAGYSQEFPLPTWKACNISNDSDLAWIGLDSSKRQNPEMPIFVLQSSAEFAQGYLDAQDLSSAAQQMLSRAAQLLIPRLDSPEWLQIHRWRYAFPCNPLNLDCLDAETLLPLVCCGDWCGGNLVEGAMNSGLAAAVRINQQMEMRSLPGESFLDAL</sequence>
<dbReference type="InterPro" id="IPR002937">
    <property type="entry name" value="Amino_oxidase"/>
</dbReference>
<dbReference type="SUPFAM" id="SSF51905">
    <property type="entry name" value="FAD/NAD(P)-binding domain"/>
    <property type="match status" value="1"/>
</dbReference>
<dbReference type="InterPro" id="IPR036188">
    <property type="entry name" value="FAD/NAD-bd_sf"/>
</dbReference>
<protein>
    <submittedName>
        <fullName evidence="2">FAD-dependent oxidoreductase</fullName>
    </submittedName>
</protein>
<dbReference type="Pfam" id="PF01593">
    <property type="entry name" value="Amino_oxidase"/>
    <property type="match status" value="1"/>
</dbReference>
<proteinExistence type="predicted"/>
<keyword evidence="3" id="KW-1185">Reference proteome</keyword>
<dbReference type="Pfam" id="PF13450">
    <property type="entry name" value="NAD_binding_8"/>
    <property type="match status" value="1"/>
</dbReference>
<dbReference type="PANTHER" id="PTHR16128:SF5">
    <property type="entry name" value="FAD_NAD(P)-BINDING OXIDOREDUCTASE FAMILY PROTEIN"/>
    <property type="match status" value="1"/>
</dbReference>
<dbReference type="PRINTS" id="PR00419">
    <property type="entry name" value="ADXRDTASE"/>
</dbReference>
<dbReference type="Gene3D" id="3.90.660.10">
    <property type="match status" value="1"/>
</dbReference>
<organism evidence="2 3">
    <name type="scientific">Funiculus sociatus GB2-A5</name>
    <dbReference type="NCBI Taxonomy" id="2933946"/>
    <lineage>
        <taxon>Bacteria</taxon>
        <taxon>Bacillati</taxon>
        <taxon>Cyanobacteriota</taxon>
        <taxon>Cyanophyceae</taxon>
        <taxon>Coleofasciculales</taxon>
        <taxon>Coleofasciculaceae</taxon>
        <taxon>Funiculus</taxon>
    </lineage>
</organism>
<evidence type="ECO:0000313" key="2">
    <source>
        <dbReference type="EMBL" id="MEP0865478.1"/>
    </source>
</evidence>
<comment type="caution">
    <text evidence="2">The sequence shown here is derived from an EMBL/GenBank/DDBJ whole genome shotgun (WGS) entry which is preliminary data.</text>
</comment>
<feature type="domain" description="Amine oxidase" evidence="1">
    <location>
        <begin position="105"/>
        <end position="333"/>
    </location>
</feature>